<dbReference type="Proteomes" id="UP001570511">
    <property type="component" value="Unassembled WGS sequence"/>
</dbReference>
<comment type="caution">
    <text evidence="1">The sequence shown here is derived from an EMBL/GenBank/DDBJ whole genome shotgun (WGS) entry which is preliminary data.</text>
</comment>
<organism evidence="1 2">
    <name type="scientific">Halobellus rubicundus</name>
    <dbReference type="NCBI Taxonomy" id="2996466"/>
    <lineage>
        <taxon>Archaea</taxon>
        <taxon>Methanobacteriati</taxon>
        <taxon>Methanobacteriota</taxon>
        <taxon>Stenosarchaea group</taxon>
        <taxon>Halobacteria</taxon>
        <taxon>Halobacteriales</taxon>
        <taxon>Haloferacaceae</taxon>
        <taxon>Halobellus</taxon>
    </lineage>
</organism>
<reference evidence="1 2" key="1">
    <citation type="submission" date="2024-08" db="EMBL/GenBank/DDBJ databases">
        <title>Halobellus sp. MBLA0158 whole genome sequence.</title>
        <authorList>
            <person name="Hwang C.Y."/>
            <person name="Cho E.-S."/>
            <person name="Seo M.-J."/>
        </authorList>
    </citation>
    <scope>NUCLEOTIDE SEQUENCE [LARGE SCALE GENOMIC DNA]</scope>
    <source>
        <strain evidence="1 2">MBLA0158</strain>
    </source>
</reference>
<accession>A0ABD5MD70</accession>
<dbReference type="EMBL" id="JBGNYA010000001">
    <property type="protein sequence ID" value="MFA1611526.1"/>
    <property type="molecule type" value="Genomic_DNA"/>
</dbReference>
<dbReference type="RefSeq" id="WP_372389827.1">
    <property type="nucleotide sequence ID" value="NZ_JBGNYA010000001.1"/>
</dbReference>
<keyword evidence="2" id="KW-1185">Reference proteome</keyword>
<sequence length="211" mass="22367">MVSAPRSPIALLFGLAAVGVAIGGIGVAIGIGPATPDPGGAFVVSEDSVTVAGDGREAVVANDTSEIRSVEIERTGARRYSLSVDEGPLTERQRERAKAVARNNRTLRRYLSTVRDPRLVVEPIQRLDVGRHVEYEVSSEGGAGEGDASVFRVDSTSESGSVTVTRNRSYVPGEAVVRVRNATGETRYTAVVDLRNRTVTDVTDWEAIGGS</sequence>
<name>A0ABD5MD70_9EURY</name>
<proteinExistence type="predicted"/>
<evidence type="ECO:0000313" key="1">
    <source>
        <dbReference type="EMBL" id="MFA1611526.1"/>
    </source>
</evidence>
<evidence type="ECO:0000313" key="2">
    <source>
        <dbReference type="Proteomes" id="UP001570511"/>
    </source>
</evidence>
<protein>
    <submittedName>
        <fullName evidence="1">Uncharacterized protein</fullName>
    </submittedName>
</protein>
<gene>
    <name evidence="1" type="ORF">OS889_10995</name>
</gene>
<dbReference type="AlphaFoldDB" id="A0ABD5MD70"/>